<dbReference type="CDD" id="cd05247">
    <property type="entry name" value="UDP_G4E_1_SDR_e"/>
    <property type="match status" value="1"/>
</dbReference>
<dbReference type="Gene3D" id="3.90.25.10">
    <property type="entry name" value="UDP-galactose 4-epimerase, domain 1"/>
    <property type="match status" value="1"/>
</dbReference>
<evidence type="ECO:0000256" key="2">
    <source>
        <dbReference type="ARBA" id="ARBA00001911"/>
    </source>
</evidence>
<dbReference type="STRING" id="648996.Theam_0654"/>
<evidence type="ECO:0000256" key="4">
    <source>
        <dbReference type="ARBA" id="ARBA00007637"/>
    </source>
</evidence>
<dbReference type="InterPro" id="IPR036291">
    <property type="entry name" value="NAD(P)-bd_dom_sf"/>
</dbReference>
<organism evidence="12 13">
    <name type="scientific">Thermovibrio ammonificans (strain DSM 15698 / JCM 12110 / HB-1)</name>
    <dbReference type="NCBI Taxonomy" id="648996"/>
    <lineage>
        <taxon>Bacteria</taxon>
        <taxon>Pseudomonadati</taxon>
        <taxon>Aquificota</taxon>
        <taxon>Aquificia</taxon>
        <taxon>Desulfurobacteriales</taxon>
        <taxon>Desulfurobacteriaceae</taxon>
        <taxon>Thermovibrio</taxon>
    </lineage>
</organism>
<evidence type="ECO:0000256" key="8">
    <source>
        <dbReference type="ARBA" id="ARBA00023235"/>
    </source>
</evidence>
<keyword evidence="8 10" id="KW-0413">Isomerase</keyword>
<dbReference type="Pfam" id="PF01370">
    <property type="entry name" value="Epimerase"/>
    <property type="match status" value="1"/>
</dbReference>
<comment type="catalytic activity">
    <reaction evidence="1 10">
        <text>UDP-alpha-D-glucose = UDP-alpha-D-galactose</text>
        <dbReference type="Rhea" id="RHEA:22168"/>
        <dbReference type="ChEBI" id="CHEBI:58885"/>
        <dbReference type="ChEBI" id="CHEBI:66914"/>
        <dbReference type="EC" id="5.1.3.2"/>
    </reaction>
</comment>
<dbReference type="eggNOG" id="COG1087">
    <property type="taxonomic scope" value="Bacteria"/>
</dbReference>
<comment type="pathway">
    <text evidence="3 10">Carbohydrate metabolism; galactose metabolism.</text>
</comment>
<evidence type="ECO:0000313" key="13">
    <source>
        <dbReference type="Proteomes" id="UP000006362"/>
    </source>
</evidence>
<evidence type="ECO:0000256" key="3">
    <source>
        <dbReference type="ARBA" id="ARBA00004947"/>
    </source>
</evidence>
<dbReference type="EC" id="5.1.3.2" evidence="5 10"/>
<dbReference type="EMBL" id="CP002444">
    <property type="protein sequence ID" value="ADU96624.1"/>
    <property type="molecule type" value="Genomic_DNA"/>
</dbReference>
<dbReference type="HOGENOM" id="CLU_007383_1_10_0"/>
<dbReference type="SUPFAM" id="SSF51735">
    <property type="entry name" value="NAD(P)-binding Rossmann-fold domains"/>
    <property type="match status" value="1"/>
</dbReference>
<protein>
    <recommendedName>
        <fullName evidence="6 10">UDP-glucose 4-epimerase</fullName>
        <ecNumber evidence="5 10">5.1.3.2</ecNumber>
    </recommendedName>
</protein>
<dbReference type="InterPro" id="IPR005886">
    <property type="entry name" value="UDP_G4E"/>
</dbReference>
<evidence type="ECO:0000256" key="7">
    <source>
        <dbReference type="ARBA" id="ARBA00023027"/>
    </source>
</evidence>
<evidence type="ECO:0000256" key="10">
    <source>
        <dbReference type="RuleBase" id="RU366046"/>
    </source>
</evidence>
<dbReference type="InterPro" id="IPR001509">
    <property type="entry name" value="Epimerase_deHydtase"/>
</dbReference>
<dbReference type="OrthoDB" id="9801029at2"/>
<evidence type="ECO:0000313" key="12">
    <source>
        <dbReference type="EMBL" id="ADU96624.1"/>
    </source>
</evidence>
<dbReference type="PANTHER" id="PTHR43725:SF53">
    <property type="entry name" value="UDP-ARABINOSE 4-EPIMERASE 1"/>
    <property type="match status" value="1"/>
</dbReference>
<comment type="cofactor">
    <cofactor evidence="2 10">
        <name>NAD(+)</name>
        <dbReference type="ChEBI" id="CHEBI:57540"/>
    </cofactor>
</comment>
<dbReference type="NCBIfam" id="TIGR01179">
    <property type="entry name" value="galE"/>
    <property type="match status" value="1"/>
</dbReference>
<dbReference type="PANTHER" id="PTHR43725">
    <property type="entry name" value="UDP-GLUCOSE 4-EPIMERASE"/>
    <property type="match status" value="1"/>
</dbReference>
<evidence type="ECO:0000256" key="1">
    <source>
        <dbReference type="ARBA" id="ARBA00000083"/>
    </source>
</evidence>
<dbReference type="GO" id="GO:0003978">
    <property type="term" value="F:UDP-glucose 4-epimerase activity"/>
    <property type="evidence" value="ECO:0007669"/>
    <property type="project" value="UniProtKB-UniRule"/>
</dbReference>
<accession>E8T640</accession>
<comment type="similarity">
    <text evidence="4 10">Belongs to the NAD(P)-dependent epimerase/dehydratase family.</text>
</comment>
<feature type="domain" description="NAD-dependent epimerase/dehydratase" evidence="11">
    <location>
        <begin position="3"/>
        <end position="251"/>
    </location>
</feature>
<dbReference type="AlphaFoldDB" id="E8T640"/>
<evidence type="ECO:0000256" key="5">
    <source>
        <dbReference type="ARBA" id="ARBA00013189"/>
    </source>
</evidence>
<keyword evidence="9 10" id="KW-0119">Carbohydrate metabolism</keyword>
<evidence type="ECO:0000259" key="11">
    <source>
        <dbReference type="Pfam" id="PF01370"/>
    </source>
</evidence>
<reference evidence="12" key="1">
    <citation type="submission" date="2011-01" db="EMBL/GenBank/DDBJ databases">
        <title>Complete sequence of chromosome of Thermovibrio ammonificans HB-1.</title>
        <authorList>
            <consortium name="US DOE Joint Genome Institute"/>
            <person name="Lucas S."/>
            <person name="Copeland A."/>
            <person name="Lapidus A."/>
            <person name="Cheng J.-F."/>
            <person name="Goodwin L."/>
            <person name="Pitluck S."/>
            <person name="Davenport K."/>
            <person name="Detter J.C."/>
            <person name="Han C."/>
            <person name="Tapia R."/>
            <person name="Land M."/>
            <person name="Hauser L."/>
            <person name="Kyrpides N."/>
            <person name="Ivanova N."/>
            <person name="Ovchinnikova G."/>
            <person name="Vetriani C."/>
            <person name="Woyke T."/>
        </authorList>
    </citation>
    <scope>NUCLEOTIDE SEQUENCE [LARGE SCALE GENOMIC DNA]</scope>
    <source>
        <strain evidence="12">HB-1</strain>
    </source>
</reference>
<gene>
    <name evidence="12" type="ordered locus">Theam_0654</name>
</gene>
<evidence type="ECO:0000256" key="6">
    <source>
        <dbReference type="ARBA" id="ARBA00018569"/>
    </source>
</evidence>
<name>E8T640_THEA1</name>
<sequence length="324" mass="36117">MRILVTGGAGYIGSHTVELLGRKGHIVLTVDNLSRGHREAVLFGELAEVDLSEKEKLKELINSFRPDAVIHFAAFIEVGESVKDPKSFYRNNTCNALNLLEAVVESGVKNFIFSSTAAVYGNPQKVPIPEEHPKNPINPYGASKLAVERMLQDFHTAYGLNYVALRYFNAAGADPKGRIGESHNPETHLIPLILKAAKGERDSFKIFGTDYPTPDGTCIRDFIHVCDLAEAHLKALEYLAEGGESCALNCGYGTGHSVKEVVETAKRVTGREFKVEEAPRRPGDPPILVADTRRIEEKLNWKPKFNDLEYIIQTAWNWELNRRF</sequence>
<dbReference type="RefSeq" id="WP_013537410.1">
    <property type="nucleotide sequence ID" value="NC_014926.1"/>
</dbReference>
<keyword evidence="7 10" id="KW-0520">NAD</keyword>
<evidence type="ECO:0000256" key="9">
    <source>
        <dbReference type="ARBA" id="ARBA00023277"/>
    </source>
</evidence>
<dbReference type="GO" id="GO:0033499">
    <property type="term" value="P:galactose catabolic process via UDP-galactose, Leloir pathway"/>
    <property type="evidence" value="ECO:0007669"/>
    <property type="project" value="TreeGrafter"/>
</dbReference>
<proteinExistence type="inferred from homology"/>
<dbReference type="KEGG" id="tam:Theam_0654"/>
<keyword evidence="13" id="KW-1185">Reference proteome</keyword>
<dbReference type="UniPathway" id="UPA00214"/>
<dbReference type="Gene3D" id="3.40.50.720">
    <property type="entry name" value="NAD(P)-binding Rossmann-like Domain"/>
    <property type="match status" value="1"/>
</dbReference>
<dbReference type="Proteomes" id="UP000006362">
    <property type="component" value="Chromosome"/>
</dbReference>
<comment type="subunit">
    <text evidence="10">Homodimer.</text>
</comment>